<keyword evidence="1" id="KW-0547">Nucleotide-binding</keyword>
<dbReference type="GO" id="GO:0005524">
    <property type="term" value="F:ATP binding"/>
    <property type="evidence" value="ECO:0007669"/>
    <property type="project" value="UniProtKB-KW"/>
</dbReference>
<dbReference type="AlphaFoldDB" id="A0A6J5GSR0"/>
<gene>
    <name evidence="4" type="ORF">LMG27177_05668</name>
</gene>
<reference evidence="4 5" key="1">
    <citation type="submission" date="2020-04" db="EMBL/GenBank/DDBJ databases">
        <authorList>
            <person name="De Canck E."/>
        </authorList>
    </citation>
    <scope>NUCLEOTIDE SEQUENCE [LARGE SCALE GENOMIC DNA]</scope>
    <source>
        <strain evidence="4 5">LMG 27177</strain>
    </source>
</reference>
<dbReference type="Proteomes" id="UP000494252">
    <property type="component" value="Unassembled WGS sequence"/>
</dbReference>
<evidence type="ECO:0000256" key="1">
    <source>
        <dbReference type="ARBA" id="ARBA00022741"/>
    </source>
</evidence>
<evidence type="ECO:0000256" key="2">
    <source>
        <dbReference type="ARBA" id="ARBA00022840"/>
    </source>
</evidence>
<protein>
    <recommendedName>
        <fullName evidence="3">Zeta toxin domain-containing protein</fullName>
    </recommendedName>
</protein>
<dbReference type="PANTHER" id="PTHR39206:SF1">
    <property type="entry name" value="SLL8004 PROTEIN"/>
    <property type="match status" value="1"/>
</dbReference>
<evidence type="ECO:0000313" key="5">
    <source>
        <dbReference type="Proteomes" id="UP000494252"/>
    </source>
</evidence>
<dbReference type="InterPro" id="IPR010488">
    <property type="entry name" value="Zeta_toxin_domain"/>
</dbReference>
<evidence type="ECO:0000259" key="3">
    <source>
        <dbReference type="Pfam" id="PF06414"/>
    </source>
</evidence>
<dbReference type="GO" id="GO:0016301">
    <property type="term" value="F:kinase activity"/>
    <property type="evidence" value="ECO:0007669"/>
    <property type="project" value="InterPro"/>
</dbReference>
<dbReference type="RefSeq" id="WP_175164849.1">
    <property type="nucleotide sequence ID" value="NZ_CADIKI010000020.1"/>
</dbReference>
<keyword evidence="2" id="KW-0067">ATP-binding</keyword>
<keyword evidence="5" id="KW-1185">Reference proteome</keyword>
<dbReference type="EMBL" id="CADIKI010000020">
    <property type="protein sequence ID" value="CAB3804541.1"/>
    <property type="molecule type" value="Genomic_DNA"/>
</dbReference>
<feature type="domain" description="Zeta toxin" evidence="3">
    <location>
        <begin position="17"/>
        <end position="177"/>
    </location>
</feature>
<dbReference type="SUPFAM" id="SSF52540">
    <property type="entry name" value="P-loop containing nucleoside triphosphate hydrolases"/>
    <property type="match status" value="1"/>
</dbReference>
<proteinExistence type="predicted"/>
<organism evidence="4 5">
    <name type="scientific">Paraburkholderia fynbosensis</name>
    <dbReference type="NCBI Taxonomy" id="1200993"/>
    <lineage>
        <taxon>Bacteria</taxon>
        <taxon>Pseudomonadati</taxon>
        <taxon>Pseudomonadota</taxon>
        <taxon>Betaproteobacteria</taxon>
        <taxon>Burkholderiales</taxon>
        <taxon>Burkholderiaceae</taxon>
        <taxon>Paraburkholderia</taxon>
    </lineage>
</organism>
<evidence type="ECO:0000313" key="4">
    <source>
        <dbReference type="EMBL" id="CAB3804541.1"/>
    </source>
</evidence>
<dbReference type="Pfam" id="PF06414">
    <property type="entry name" value="Zeta_toxin"/>
    <property type="match status" value="1"/>
</dbReference>
<accession>A0A6J5GSR0</accession>
<name>A0A6J5GSR0_9BURK</name>
<dbReference type="PANTHER" id="PTHR39206">
    <property type="entry name" value="SLL8004 PROTEIN"/>
    <property type="match status" value="1"/>
</dbReference>
<dbReference type="InterPro" id="IPR027417">
    <property type="entry name" value="P-loop_NTPase"/>
</dbReference>
<dbReference type="Gene3D" id="3.40.50.300">
    <property type="entry name" value="P-loop containing nucleotide triphosphate hydrolases"/>
    <property type="match status" value="1"/>
</dbReference>
<sequence>MSGDELLNFFLDELHTSAEDKPLMVMIAGPNGAGKTTLWREVLEPMLEGAWQAEYINADEIERELNEAAQENPAAPQTSETARLAQAEATKRRALMLTASVGMQWHFVYETVFSDTQGYKLAELSRGVDAGYFVVMLFVGLDDINLAEQRVRTRVSAGGHDVPIDVQQARFPRVFENAGKALQIAPLAMFFDNTGERDGGGRTHHPVAVVKKGVVLAQRDDMPAWWHRITFT</sequence>